<proteinExistence type="inferred from homology"/>
<comment type="subcellular location">
    <subcellularLocation>
        <location evidence="12">Cytoplasm</location>
    </subcellularLocation>
</comment>
<keyword evidence="7 12" id="KW-0274">FAD</keyword>
<evidence type="ECO:0000313" key="16">
    <source>
        <dbReference type="Proteomes" id="UP000753961"/>
    </source>
</evidence>
<comment type="caution">
    <text evidence="15">The sequence shown here is derived from an EMBL/GenBank/DDBJ whole genome shotgun (WGS) entry which is preliminary data.</text>
</comment>
<comment type="function">
    <text evidence="12">Catalyzes the oxidation of L-aspartate to iminoaspartate.</text>
</comment>
<accession>A0A953HJ66</accession>
<evidence type="ECO:0000259" key="13">
    <source>
        <dbReference type="Pfam" id="PF00890"/>
    </source>
</evidence>
<dbReference type="InterPro" id="IPR027477">
    <property type="entry name" value="Succ_DH/fumarate_Rdtase_cat_sf"/>
</dbReference>
<feature type="domain" description="FAD-dependent oxidoreductase 2 FAD-binding" evidence="13">
    <location>
        <begin position="5"/>
        <end position="399"/>
    </location>
</feature>
<dbReference type="PANTHER" id="PTHR42716">
    <property type="entry name" value="L-ASPARTATE OXIDASE"/>
    <property type="match status" value="1"/>
</dbReference>
<dbReference type="PANTHER" id="PTHR42716:SF2">
    <property type="entry name" value="L-ASPARTATE OXIDASE, CHLOROPLASTIC"/>
    <property type="match status" value="1"/>
</dbReference>
<dbReference type="GO" id="GO:0008734">
    <property type="term" value="F:L-aspartate oxidase activity"/>
    <property type="evidence" value="ECO:0007669"/>
    <property type="project" value="UniProtKB-UniRule"/>
</dbReference>
<dbReference type="Gene3D" id="3.50.50.60">
    <property type="entry name" value="FAD/NAD(P)-binding domain"/>
    <property type="match status" value="1"/>
</dbReference>
<dbReference type="PIRSF" id="PIRSF000171">
    <property type="entry name" value="SDHA_APRA_LASPO"/>
    <property type="match status" value="1"/>
</dbReference>
<gene>
    <name evidence="15" type="primary">nadB</name>
    <name evidence="15" type="ORF">KUV50_01000</name>
</gene>
<keyword evidence="8 12" id="KW-0560">Oxidoreductase</keyword>
<evidence type="ECO:0000256" key="10">
    <source>
        <dbReference type="NCBIfam" id="TIGR00551"/>
    </source>
</evidence>
<dbReference type="FunFam" id="3.90.700.10:FF:000002">
    <property type="entry name" value="L-aspartate oxidase"/>
    <property type="match status" value="1"/>
</dbReference>
<keyword evidence="5 12" id="KW-0285">Flavoprotein</keyword>
<dbReference type="Pfam" id="PF02910">
    <property type="entry name" value="Succ_DH_flav_C"/>
    <property type="match status" value="1"/>
</dbReference>
<evidence type="ECO:0000256" key="4">
    <source>
        <dbReference type="ARBA" id="ARBA00012173"/>
    </source>
</evidence>
<keyword evidence="6 12" id="KW-0662">Pyridine nucleotide biosynthesis</keyword>
<evidence type="ECO:0000256" key="2">
    <source>
        <dbReference type="ARBA" id="ARBA00004950"/>
    </source>
</evidence>
<dbReference type="NCBIfam" id="TIGR00551">
    <property type="entry name" value="nadB"/>
    <property type="match status" value="1"/>
</dbReference>
<dbReference type="InterPro" id="IPR037099">
    <property type="entry name" value="Fum_R/Succ_DH_flav-like_C_sf"/>
</dbReference>
<evidence type="ECO:0000256" key="3">
    <source>
        <dbReference type="ARBA" id="ARBA00008562"/>
    </source>
</evidence>
<dbReference type="SUPFAM" id="SSF46977">
    <property type="entry name" value="Succinate dehydrogenase/fumarate reductase flavoprotein C-terminal domain"/>
    <property type="match status" value="1"/>
</dbReference>
<dbReference type="FunFam" id="1.20.58.100:FF:000002">
    <property type="entry name" value="L-aspartate oxidase"/>
    <property type="match status" value="1"/>
</dbReference>
<comment type="pathway">
    <text evidence="2 12">Cofactor biosynthesis; NAD(+) biosynthesis; iminoaspartate from L-aspartate (oxidase route): step 1/1.</text>
</comment>
<evidence type="ECO:0000256" key="7">
    <source>
        <dbReference type="ARBA" id="ARBA00022827"/>
    </source>
</evidence>
<dbReference type="EC" id="1.4.3.16" evidence="4 10"/>
<dbReference type="GO" id="GO:0034628">
    <property type="term" value="P:'de novo' NAD+ biosynthetic process from L-aspartate"/>
    <property type="evidence" value="ECO:0007669"/>
    <property type="project" value="TreeGrafter"/>
</dbReference>
<dbReference type="RefSeq" id="WP_222578214.1">
    <property type="nucleotide sequence ID" value="NZ_JAHVHU010000002.1"/>
</dbReference>
<dbReference type="Gene3D" id="3.90.700.10">
    <property type="entry name" value="Succinate dehydrogenase/fumarate reductase flavoprotein, catalytic domain"/>
    <property type="match status" value="1"/>
</dbReference>
<evidence type="ECO:0000256" key="11">
    <source>
        <dbReference type="PIRSR" id="PIRSR000171-1"/>
    </source>
</evidence>
<evidence type="ECO:0000259" key="14">
    <source>
        <dbReference type="Pfam" id="PF02910"/>
    </source>
</evidence>
<dbReference type="InterPro" id="IPR005288">
    <property type="entry name" value="NadB"/>
</dbReference>
<evidence type="ECO:0000256" key="5">
    <source>
        <dbReference type="ARBA" id="ARBA00022630"/>
    </source>
</evidence>
<sequence>MKKQDVLIIGSGVAGMTVAINLAEHRPDLSITVLNKTRQGESNTSWAQGGVASVWNHDVDNFQKHIEDTLDAGDGLCDEEIVEMVVKEGPQRIEEMIEWGTRFDREADGDYDLGREGGHSENRILHYKDKTGWEIQRVILEKGGDYPNITVVEEAFAIELITQHHLGRVITSATPDIECYGVYVMEKENGAFIEPYLAKVTILATGGAGQVYRSTTNPVVATGDGIAMMFRAQGKIQDMEFVQFHPTALYTPEGNPGSAMPDFLISEAVRGYGAILKTLDGEEFMHKYDPRKSLAPRDIVARAIDREMKIHGWDYVYLDCRHLDPEGFKTHFPTILEKCLSVGIDPLTQYIPVTPACHYICGGIMVDKNGQSSIRQLYACGEVTCTGLHGANRLASNSLLEGMVFGHRIARDVSHRIDQWSCNEQVPEWDARGTTEPEEMVLITQSIKELKEIMSSYVGIVRSNVRLNRALNRLHTLYKETEGLYQSTTLSPQLAELRNLITNGYLITKLASYRKESRGLHYTTDYPDKLPFKDHMYL</sequence>
<dbReference type="AlphaFoldDB" id="A0A953HJ66"/>
<dbReference type="Gene3D" id="1.20.58.100">
    <property type="entry name" value="Fumarate reductase/succinate dehydrogenase flavoprotein-like, C-terminal domain"/>
    <property type="match status" value="1"/>
</dbReference>
<dbReference type="EMBL" id="JAHVHU010000002">
    <property type="protein sequence ID" value="MBY5956692.1"/>
    <property type="molecule type" value="Genomic_DNA"/>
</dbReference>
<comment type="similarity">
    <text evidence="3 12">Belongs to the FAD-dependent oxidoreductase 2 family. NadB subfamily.</text>
</comment>
<comment type="cofactor">
    <cofactor evidence="1 12">
        <name>FAD</name>
        <dbReference type="ChEBI" id="CHEBI:57692"/>
    </cofactor>
</comment>
<dbReference type="SUPFAM" id="SSF51905">
    <property type="entry name" value="FAD/NAD(P)-binding domain"/>
    <property type="match status" value="1"/>
</dbReference>
<keyword evidence="16" id="KW-1185">Reference proteome</keyword>
<evidence type="ECO:0000256" key="12">
    <source>
        <dbReference type="RuleBase" id="RU362049"/>
    </source>
</evidence>
<dbReference type="Pfam" id="PF00890">
    <property type="entry name" value="FAD_binding_2"/>
    <property type="match status" value="1"/>
</dbReference>
<dbReference type="InterPro" id="IPR036188">
    <property type="entry name" value="FAD/NAD-bd_sf"/>
</dbReference>
<dbReference type="InterPro" id="IPR003953">
    <property type="entry name" value="FAD-dep_OxRdtase_2_FAD-bd"/>
</dbReference>
<feature type="domain" description="Fumarate reductase/succinate dehydrogenase flavoprotein-like C-terminal" evidence="14">
    <location>
        <begin position="448"/>
        <end position="529"/>
    </location>
</feature>
<organism evidence="15 16">
    <name type="scientific">Membranihabitans marinus</name>
    <dbReference type="NCBI Taxonomy" id="1227546"/>
    <lineage>
        <taxon>Bacteria</taxon>
        <taxon>Pseudomonadati</taxon>
        <taxon>Bacteroidota</taxon>
        <taxon>Saprospiria</taxon>
        <taxon>Saprospirales</taxon>
        <taxon>Saprospiraceae</taxon>
        <taxon>Membranihabitans</taxon>
    </lineage>
</organism>
<evidence type="ECO:0000256" key="8">
    <source>
        <dbReference type="ARBA" id="ARBA00023002"/>
    </source>
</evidence>
<protein>
    <recommendedName>
        <fullName evidence="4 10">L-aspartate oxidase</fullName>
        <ecNumber evidence="4 10">1.4.3.16</ecNumber>
    </recommendedName>
</protein>
<evidence type="ECO:0000256" key="9">
    <source>
        <dbReference type="ARBA" id="ARBA00048305"/>
    </source>
</evidence>
<name>A0A953HJ66_9BACT</name>
<dbReference type="PRINTS" id="PR00368">
    <property type="entry name" value="FADPNR"/>
</dbReference>
<evidence type="ECO:0000313" key="15">
    <source>
        <dbReference type="EMBL" id="MBY5956692.1"/>
    </source>
</evidence>
<evidence type="ECO:0000256" key="1">
    <source>
        <dbReference type="ARBA" id="ARBA00001974"/>
    </source>
</evidence>
<comment type="catalytic activity">
    <reaction evidence="9">
        <text>L-aspartate + O2 = iminosuccinate + H2O2</text>
        <dbReference type="Rhea" id="RHEA:25876"/>
        <dbReference type="ChEBI" id="CHEBI:15379"/>
        <dbReference type="ChEBI" id="CHEBI:16240"/>
        <dbReference type="ChEBI" id="CHEBI:29991"/>
        <dbReference type="ChEBI" id="CHEBI:77875"/>
        <dbReference type="EC" id="1.4.3.16"/>
    </reaction>
    <physiologicalReaction direction="left-to-right" evidence="9">
        <dbReference type="Rhea" id="RHEA:25877"/>
    </physiologicalReaction>
</comment>
<dbReference type="GO" id="GO:0005737">
    <property type="term" value="C:cytoplasm"/>
    <property type="evidence" value="ECO:0007669"/>
    <property type="project" value="UniProtKB-SubCell"/>
</dbReference>
<reference evidence="15" key="1">
    <citation type="submission" date="2021-06" db="EMBL/GenBank/DDBJ databases">
        <title>44 bacteria genomes isolated from Dapeng, Shenzhen.</title>
        <authorList>
            <person name="Zheng W."/>
            <person name="Yu S."/>
            <person name="Huang Y."/>
        </authorList>
    </citation>
    <scope>NUCLEOTIDE SEQUENCE</scope>
    <source>
        <strain evidence="15">DP5N28-2</strain>
    </source>
</reference>
<dbReference type="InterPro" id="IPR015939">
    <property type="entry name" value="Fum_Rdtase/Succ_DH_flav-like_C"/>
</dbReference>
<evidence type="ECO:0000256" key="6">
    <source>
        <dbReference type="ARBA" id="ARBA00022642"/>
    </source>
</evidence>
<feature type="active site" description="Proton acceptor" evidence="11">
    <location>
        <position position="297"/>
    </location>
</feature>
<dbReference type="SUPFAM" id="SSF56425">
    <property type="entry name" value="Succinate dehydrogenase/fumarate reductase flavoprotein, catalytic domain"/>
    <property type="match status" value="1"/>
</dbReference>
<dbReference type="Proteomes" id="UP000753961">
    <property type="component" value="Unassembled WGS sequence"/>
</dbReference>